<evidence type="ECO:0000256" key="2">
    <source>
        <dbReference type="ARBA" id="ARBA00006479"/>
    </source>
</evidence>
<dbReference type="STRING" id="29563.SAMN02983006_01838"/>
<dbReference type="InterPro" id="IPR043129">
    <property type="entry name" value="ATPase_NBD"/>
</dbReference>
<name>A0A1I4JWW6_9FIRM</name>
<dbReference type="Pfam" id="PF00480">
    <property type="entry name" value="ROK"/>
    <property type="match status" value="1"/>
</dbReference>
<dbReference type="GO" id="GO:0042732">
    <property type="term" value="P:D-xylose metabolic process"/>
    <property type="evidence" value="ECO:0007669"/>
    <property type="project" value="UniProtKB-KW"/>
</dbReference>
<dbReference type="PANTHER" id="PTHR18964">
    <property type="entry name" value="ROK (REPRESSOR, ORF, KINASE) FAMILY"/>
    <property type="match status" value="1"/>
</dbReference>
<keyword evidence="5" id="KW-1185">Reference proteome</keyword>
<dbReference type="PANTHER" id="PTHR18964:SF149">
    <property type="entry name" value="BIFUNCTIONAL UDP-N-ACETYLGLUCOSAMINE 2-EPIMERASE_N-ACETYLMANNOSAMINE KINASE"/>
    <property type="match status" value="1"/>
</dbReference>
<evidence type="ECO:0000313" key="5">
    <source>
        <dbReference type="Proteomes" id="UP000199006"/>
    </source>
</evidence>
<evidence type="ECO:0000256" key="3">
    <source>
        <dbReference type="ARBA" id="ARBA00022629"/>
    </source>
</evidence>
<dbReference type="RefSeq" id="WP_089861917.1">
    <property type="nucleotide sequence ID" value="NZ_FOTI01000026.1"/>
</dbReference>
<dbReference type="Proteomes" id="UP000199006">
    <property type="component" value="Unassembled WGS sequence"/>
</dbReference>
<dbReference type="CDD" id="cd00090">
    <property type="entry name" value="HTH_ARSR"/>
    <property type="match status" value="1"/>
</dbReference>
<keyword evidence="3" id="KW-0119">Carbohydrate metabolism</keyword>
<keyword evidence="3" id="KW-0859">Xylose metabolism</keyword>
<dbReference type="InterPro" id="IPR036390">
    <property type="entry name" value="WH_DNA-bd_sf"/>
</dbReference>
<evidence type="ECO:0000313" key="4">
    <source>
        <dbReference type="EMBL" id="SFL71012.1"/>
    </source>
</evidence>
<sequence length="386" mass="42551">MKKGSFQNMKKQNQKNILFLIKSKKGISRAQIADQLEISRATVTNIVRELIKADLVQESKEGQSSGGRKPMLLEINPEGAYVIGFEWGITHLKAVLLNLEAKIIARDFIKITDSALQAYLKPSFSLVEKYQGKIKNPAKIIGIGLGVHGLVDPQQGISIFAPHFNWDKVNLKHFFKDKFSYPIFVDNDVRMMAVSEIWQGRKDFAFINTGSGIGAALVFKGGLHYGNNFAAGEFGHLKIADQGPLCHCGKHGCLETLAGQENILQSYLNQLKQTSAKQGEIKFIDLIAAYQNGEKAAEKAISKAIKYFSRAVVDLVNLLNPEAVIIGGLFADYENIFIDKILAKVKAAALEQAADKLVILTPYYQNLAGAVGAAEQVLTSFFKFEL</sequence>
<dbReference type="InterPro" id="IPR011991">
    <property type="entry name" value="ArsR-like_HTH"/>
</dbReference>
<dbReference type="Gene3D" id="1.10.10.10">
    <property type="entry name" value="Winged helix-like DNA-binding domain superfamily/Winged helix DNA-binding domain"/>
    <property type="match status" value="1"/>
</dbReference>
<protein>
    <submittedName>
        <fullName evidence="4">Sugar kinase of the NBD/HSP70 family, may contain an N-terminal HTH domain</fullName>
    </submittedName>
</protein>
<comment type="similarity">
    <text evidence="2">Belongs to the ROK (NagC/XylR) family.</text>
</comment>
<dbReference type="GO" id="GO:0016301">
    <property type="term" value="F:kinase activity"/>
    <property type="evidence" value="ECO:0007669"/>
    <property type="project" value="UniProtKB-KW"/>
</dbReference>
<gene>
    <name evidence="4" type="ORF">SAMN02983006_01838</name>
</gene>
<keyword evidence="4" id="KW-0808">Transferase</keyword>
<dbReference type="InterPro" id="IPR036388">
    <property type="entry name" value="WH-like_DNA-bd_sf"/>
</dbReference>
<dbReference type="SUPFAM" id="SSF46785">
    <property type="entry name" value="Winged helix' DNA-binding domain"/>
    <property type="match status" value="1"/>
</dbReference>
<reference evidence="4 5" key="1">
    <citation type="submission" date="2016-10" db="EMBL/GenBank/DDBJ databases">
        <authorList>
            <person name="de Groot N.N."/>
        </authorList>
    </citation>
    <scope>NUCLEOTIDE SEQUENCE [LARGE SCALE GENOMIC DNA]</scope>
    <source>
        <strain evidence="4 5">ATCC 51327</strain>
    </source>
</reference>
<proteinExistence type="inferred from homology"/>
<accession>A0A1I4JWW6</accession>
<organism evidence="4 5">
    <name type="scientific">Halanaerobium salsuginis</name>
    <dbReference type="NCBI Taxonomy" id="29563"/>
    <lineage>
        <taxon>Bacteria</taxon>
        <taxon>Bacillati</taxon>
        <taxon>Bacillota</taxon>
        <taxon>Clostridia</taxon>
        <taxon>Halanaerobiales</taxon>
        <taxon>Halanaerobiaceae</taxon>
        <taxon>Halanaerobium</taxon>
    </lineage>
</organism>
<keyword evidence="4" id="KW-0418">Kinase</keyword>
<dbReference type="EMBL" id="FOTI01000026">
    <property type="protein sequence ID" value="SFL71012.1"/>
    <property type="molecule type" value="Genomic_DNA"/>
</dbReference>
<dbReference type="OrthoDB" id="9796533at2"/>
<comment type="function">
    <text evidence="1">Transcriptional repressor of xylose-utilizing enzymes.</text>
</comment>
<dbReference type="Pfam" id="PF13412">
    <property type="entry name" value="HTH_24"/>
    <property type="match status" value="1"/>
</dbReference>
<dbReference type="AlphaFoldDB" id="A0A1I4JWW6"/>
<dbReference type="InterPro" id="IPR000600">
    <property type="entry name" value="ROK"/>
</dbReference>
<dbReference type="SUPFAM" id="SSF53067">
    <property type="entry name" value="Actin-like ATPase domain"/>
    <property type="match status" value="1"/>
</dbReference>
<dbReference type="Gene3D" id="3.30.420.40">
    <property type="match status" value="2"/>
</dbReference>
<evidence type="ECO:0000256" key="1">
    <source>
        <dbReference type="ARBA" id="ARBA00002486"/>
    </source>
</evidence>